<accession>A0A3Q0GV13</accession>
<proteinExistence type="predicted"/>
<name>A0A3Q0GV13_ALLSI</name>
<feature type="compositionally biased region" description="Basic and acidic residues" evidence="1">
    <location>
        <begin position="30"/>
        <end position="49"/>
    </location>
</feature>
<evidence type="ECO:0000313" key="2">
    <source>
        <dbReference type="Proteomes" id="UP000189705"/>
    </source>
</evidence>
<organism evidence="2 3">
    <name type="scientific">Alligator sinensis</name>
    <name type="common">Chinese alligator</name>
    <dbReference type="NCBI Taxonomy" id="38654"/>
    <lineage>
        <taxon>Eukaryota</taxon>
        <taxon>Metazoa</taxon>
        <taxon>Chordata</taxon>
        <taxon>Craniata</taxon>
        <taxon>Vertebrata</taxon>
        <taxon>Euteleostomi</taxon>
        <taxon>Archelosauria</taxon>
        <taxon>Archosauria</taxon>
        <taxon>Crocodylia</taxon>
        <taxon>Alligatoridae</taxon>
        <taxon>Alligatorinae</taxon>
        <taxon>Alligator</taxon>
    </lineage>
</organism>
<dbReference type="RefSeq" id="XP_025063609.1">
    <property type="nucleotide sequence ID" value="XM_025207824.1"/>
</dbReference>
<protein>
    <submittedName>
        <fullName evidence="3">Uncharacterized protein LOC112550803</fullName>
    </submittedName>
</protein>
<keyword evidence="2" id="KW-1185">Reference proteome</keyword>
<dbReference type="Proteomes" id="UP000189705">
    <property type="component" value="Unplaced"/>
</dbReference>
<evidence type="ECO:0000256" key="1">
    <source>
        <dbReference type="SAM" id="MobiDB-lite"/>
    </source>
</evidence>
<dbReference type="KEGG" id="asn:112550803"/>
<reference evidence="3" key="1">
    <citation type="submission" date="2025-08" db="UniProtKB">
        <authorList>
            <consortium name="RefSeq"/>
        </authorList>
    </citation>
    <scope>IDENTIFICATION</scope>
</reference>
<evidence type="ECO:0000313" key="3">
    <source>
        <dbReference type="RefSeq" id="XP_025063609.1"/>
    </source>
</evidence>
<sequence>MEGQREVIEPISLARYPREAYKALKTAPGRQKERGKEPEAREERSRLEECCGCGSGRSSTVPAEKVGAEPAQTGKPAAKEPAKAQEAEPAGESTTTEAGEPAKKPVKHQEAEPAAELTRTQAGEPAAEPTYLKVLRAGRVAAFLAQQNCPPHCNHYKTPAAAGQSTLTRF</sequence>
<gene>
    <name evidence="3" type="primary">LOC112550803</name>
</gene>
<feature type="compositionally biased region" description="Basic and acidic residues" evidence="1">
    <location>
        <begin position="100"/>
        <end position="111"/>
    </location>
</feature>
<feature type="compositionally biased region" description="Basic and acidic residues" evidence="1">
    <location>
        <begin position="77"/>
        <end position="86"/>
    </location>
</feature>
<feature type="region of interest" description="Disordered" evidence="1">
    <location>
        <begin position="18"/>
        <end position="126"/>
    </location>
</feature>
<dbReference type="InParanoid" id="A0A3Q0GV13"/>
<dbReference type="AlphaFoldDB" id="A0A3Q0GV13"/>
<dbReference type="GeneID" id="112550803"/>